<proteinExistence type="predicted"/>
<dbReference type="EMBL" id="JBHLZU010000002">
    <property type="protein sequence ID" value="MFB9902875.1"/>
    <property type="molecule type" value="Genomic_DNA"/>
</dbReference>
<dbReference type="RefSeq" id="WP_377849980.1">
    <property type="nucleotide sequence ID" value="NZ_JBHLZU010000002.1"/>
</dbReference>
<dbReference type="Proteomes" id="UP001589693">
    <property type="component" value="Unassembled WGS sequence"/>
</dbReference>
<gene>
    <name evidence="1" type="ORF">ACFFQA_02875</name>
</gene>
<evidence type="ECO:0000313" key="1">
    <source>
        <dbReference type="EMBL" id="MFB9902875.1"/>
    </source>
</evidence>
<comment type="caution">
    <text evidence="1">The sequence shown here is derived from an EMBL/GenBank/DDBJ whole genome shotgun (WGS) entry which is preliminary data.</text>
</comment>
<organism evidence="1 2">
    <name type="scientific">Allokutzneria oryzae</name>
    <dbReference type="NCBI Taxonomy" id="1378989"/>
    <lineage>
        <taxon>Bacteria</taxon>
        <taxon>Bacillati</taxon>
        <taxon>Actinomycetota</taxon>
        <taxon>Actinomycetes</taxon>
        <taxon>Pseudonocardiales</taxon>
        <taxon>Pseudonocardiaceae</taxon>
        <taxon>Allokutzneria</taxon>
    </lineage>
</organism>
<reference evidence="1 2" key="1">
    <citation type="submission" date="2024-09" db="EMBL/GenBank/DDBJ databases">
        <authorList>
            <person name="Sun Q."/>
            <person name="Mori K."/>
        </authorList>
    </citation>
    <scope>NUCLEOTIDE SEQUENCE [LARGE SCALE GENOMIC DNA]</scope>
    <source>
        <strain evidence="1 2">TBRC 7907</strain>
    </source>
</reference>
<accession>A0ABV5ZPR0</accession>
<sequence>MSTSRHLDHAPVENYVIRGSHSGTGPGYTLEAAAVRICEDISELRHDGGISDEVHTTVTVLPQQGMLEIRVLGLESEADPDRVIGLNLLTDLFVLASMHNTASMDERIPPQFRMRILLIDADHTPYAALLGTAVGDLDIEHTDTNTARDNDIP</sequence>
<name>A0ABV5ZPR0_9PSEU</name>
<protein>
    <submittedName>
        <fullName evidence="1">Uncharacterized protein</fullName>
    </submittedName>
</protein>
<evidence type="ECO:0000313" key="2">
    <source>
        <dbReference type="Proteomes" id="UP001589693"/>
    </source>
</evidence>
<keyword evidence="2" id="KW-1185">Reference proteome</keyword>